<evidence type="ECO:0008006" key="3">
    <source>
        <dbReference type="Google" id="ProtNLM"/>
    </source>
</evidence>
<dbReference type="AlphaFoldDB" id="A0A1G8ARQ9"/>
<dbReference type="RefSeq" id="WP_245696659.1">
    <property type="nucleotide sequence ID" value="NZ_FNDD01000011.1"/>
</dbReference>
<proteinExistence type="predicted"/>
<dbReference type="STRING" id="861298.SAMN04488136_11188"/>
<organism evidence="1 2">
    <name type="scientific">Vibrio xiamenensis</name>
    <dbReference type="NCBI Taxonomy" id="861298"/>
    <lineage>
        <taxon>Bacteria</taxon>
        <taxon>Pseudomonadati</taxon>
        <taxon>Pseudomonadota</taxon>
        <taxon>Gammaproteobacteria</taxon>
        <taxon>Vibrionales</taxon>
        <taxon>Vibrionaceae</taxon>
        <taxon>Vibrio</taxon>
    </lineage>
</organism>
<dbReference type="Proteomes" id="UP000198854">
    <property type="component" value="Unassembled WGS sequence"/>
</dbReference>
<dbReference type="SUPFAM" id="SSF53850">
    <property type="entry name" value="Periplasmic binding protein-like II"/>
    <property type="match status" value="1"/>
</dbReference>
<sequence length="140" mass="15999">MHSRWLALTILFIWPICYAEDFAVITFNNELQPLRANQVKMLYRGRLNHLEGIAIKLADLPDNSPIRQQFYQALLNKTPSQMNMIWARQSFSGQSSAPYELENDSVSDVMDWLINNPNGVAYLPASLLPADVNVLYTLNN</sequence>
<protein>
    <recommendedName>
        <fullName evidence="3">Phosphate ABC transporter substrate-binding protein</fullName>
    </recommendedName>
</protein>
<accession>A0A1G8ARQ9</accession>
<keyword evidence="2" id="KW-1185">Reference proteome</keyword>
<reference evidence="1 2" key="1">
    <citation type="submission" date="2016-10" db="EMBL/GenBank/DDBJ databases">
        <authorList>
            <person name="de Groot N.N."/>
        </authorList>
    </citation>
    <scope>NUCLEOTIDE SEQUENCE [LARGE SCALE GENOMIC DNA]</scope>
    <source>
        <strain evidence="1 2">CGMCC 1.10228</strain>
    </source>
</reference>
<dbReference type="EMBL" id="FNDD01000011">
    <property type="protein sequence ID" value="SDH23544.1"/>
    <property type="molecule type" value="Genomic_DNA"/>
</dbReference>
<name>A0A1G8ARQ9_9VIBR</name>
<evidence type="ECO:0000313" key="2">
    <source>
        <dbReference type="Proteomes" id="UP000198854"/>
    </source>
</evidence>
<gene>
    <name evidence="1" type="ORF">SAMN04488136_11188</name>
</gene>
<evidence type="ECO:0000313" key="1">
    <source>
        <dbReference type="EMBL" id="SDH23544.1"/>
    </source>
</evidence>